<accession>A0AAN9NZQ7</accession>
<evidence type="ECO:0000313" key="2">
    <source>
        <dbReference type="EMBL" id="KAK7382331.1"/>
    </source>
</evidence>
<gene>
    <name evidence="2" type="ORF">VNO80_01182</name>
</gene>
<name>A0AAN9NZQ7_PHACN</name>
<feature type="region of interest" description="Disordered" evidence="1">
    <location>
        <begin position="26"/>
        <end position="47"/>
    </location>
</feature>
<sequence>MSPSTPLSAHSNSFVHQTTLISLGHSNTTQHNTTQSHKHTQHSNPASKLSCSLPPLAHFLVIFPPLPPFFSYQPLNSSLTHAERESSVLLHRITTPLSCISHFMR</sequence>
<keyword evidence="3" id="KW-1185">Reference proteome</keyword>
<reference evidence="2 3" key="1">
    <citation type="submission" date="2024-01" db="EMBL/GenBank/DDBJ databases">
        <title>The genomes of 5 underutilized Papilionoideae crops provide insights into root nodulation and disease resistanc.</title>
        <authorList>
            <person name="Jiang F."/>
        </authorList>
    </citation>
    <scope>NUCLEOTIDE SEQUENCE [LARGE SCALE GENOMIC DNA]</scope>
    <source>
        <strain evidence="2">JINMINGXINNONG_FW02</strain>
        <tissue evidence="2">Leaves</tissue>
    </source>
</reference>
<dbReference type="AlphaFoldDB" id="A0AAN9NZQ7"/>
<protein>
    <submittedName>
        <fullName evidence="2">Uncharacterized protein</fullName>
    </submittedName>
</protein>
<proteinExistence type="predicted"/>
<evidence type="ECO:0000256" key="1">
    <source>
        <dbReference type="SAM" id="MobiDB-lite"/>
    </source>
</evidence>
<comment type="caution">
    <text evidence="2">The sequence shown here is derived from an EMBL/GenBank/DDBJ whole genome shotgun (WGS) entry which is preliminary data.</text>
</comment>
<organism evidence="2 3">
    <name type="scientific">Phaseolus coccineus</name>
    <name type="common">Scarlet runner bean</name>
    <name type="synonym">Phaseolus multiflorus</name>
    <dbReference type="NCBI Taxonomy" id="3886"/>
    <lineage>
        <taxon>Eukaryota</taxon>
        <taxon>Viridiplantae</taxon>
        <taxon>Streptophyta</taxon>
        <taxon>Embryophyta</taxon>
        <taxon>Tracheophyta</taxon>
        <taxon>Spermatophyta</taxon>
        <taxon>Magnoliopsida</taxon>
        <taxon>eudicotyledons</taxon>
        <taxon>Gunneridae</taxon>
        <taxon>Pentapetalae</taxon>
        <taxon>rosids</taxon>
        <taxon>fabids</taxon>
        <taxon>Fabales</taxon>
        <taxon>Fabaceae</taxon>
        <taxon>Papilionoideae</taxon>
        <taxon>50 kb inversion clade</taxon>
        <taxon>NPAAA clade</taxon>
        <taxon>indigoferoid/millettioid clade</taxon>
        <taxon>Phaseoleae</taxon>
        <taxon>Phaseolus</taxon>
    </lineage>
</organism>
<dbReference type="Proteomes" id="UP001374584">
    <property type="component" value="Unassembled WGS sequence"/>
</dbReference>
<feature type="compositionally biased region" description="Polar residues" evidence="1">
    <location>
        <begin position="26"/>
        <end position="35"/>
    </location>
</feature>
<dbReference type="EMBL" id="JAYMYR010000001">
    <property type="protein sequence ID" value="KAK7382331.1"/>
    <property type="molecule type" value="Genomic_DNA"/>
</dbReference>
<evidence type="ECO:0000313" key="3">
    <source>
        <dbReference type="Proteomes" id="UP001374584"/>
    </source>
</evidence>